<evidence type="ECO:0008006" key="3">
    <source>
        <dbReference type="Google" id="ProtNLM"/>
    </source>
</evidence>
<reference evidence="1 2" key="1">
    <citation type="submission" date="2019-02" db="EMBL/GenBank/DDBJ databases">
        <title>Planctomycetal bacteria perform biofilm scaping via a novel small molecule.</title>
        <authorList>
            <person name="Jeske O."/>
            <person name="Boedeker C."/>
            <person name="Wiegand S."/>
            <person name="Breitling P."/>
            <person name="Kallscheuer N."/>
            <person name="Jogler M."/>
            <person name="Rohde M."/>
            <person name="Petersen J."/>
            <person name="Medema M.H."/>
            <person name="Surup F."/>
            <person name="Jogler C."/>
        </authorList>
    </citation>
    <scope>NUCLEOTIDE SEQUENCE [LARGE SCALE GENOMIC DNA]</scope>
    <source>
        <strain evidence="1 2">Mal15</strain>
    </source>
</reference>
<sequence length="129" mass="15272">MDARNNKHLPRLSPECYQGDASVHWTMTIQDRATGWLRPIFLYKFRELLTHAMFRYGLVCPIYCLMSDHLHALWIGIDAASDQLKAMKYFRKHMNSALGKIGFQLQHQPHDRVLRDDERKEFALWDLVN</sequence>
<proteinExistence type="predicted"/>
<dbReference type="GO" id="GO:0004803">
    <property type="term" value="F:transposase activity"/>
    <property type="evidence" value="ECO:0007669"/>
    <property type="project" value="InterPro"/>
</dbReference>
<evidence type="ECO:0000313" key="2">
    <source>
        <dbReference type="Proteomes" id="UP000321353"/>
    </source>
</evidence>
<dbReference type="Proteomes" id="UP000321353">
    <property type="component" value="Chromosome"/>
</dbReference>
<accession>A0A5B9MF16</accession>
<gene>
    <name evidence="1" type="ORF">Mal15_39390</name>
</gene>
<evidence type="ECO:0000313" key="1">
    <source>
        <dbReference type="EMBL" id="QEF99872.1"/>
    </source>
</evidence>
<dbReference type="GO" id="GO:0003677">
    <property type="term" value="F:DNA binding"/>
    <property type="evidence" value="ECO:0007669"/>
    <property type="project" value="InterPro"/>
</dbReference>
<organism evidence="1 2">
    <name type="scientific">Stieleria maiorica</name>
    <dbReference type="NCBI Taxonomy" id="2795974"/>
    <lineage>
        <taxon>Bacteria</taxon>
        <taxon>Pseudomonadati</taxon>
        <taxon>Planctomycetota</taxon>
        <taxon>Planctomycetia</taxon>
        <taxon>Pirellulales</taxon>
        <taxon>Pirellulaceae</taxon>
        <taxon>Stieleria</taxon>
    </lineage>
</organism>
<name>A0A5B9MF16_9BACT</name>
<dbReference type="SUPFAM" id="SSF143422">
    <property type="entry name" value="Transposase IS200-like"/>
    <property type="match status" value="1"/>
</dbReference>
<dbReference type="RefSeq" id="WP_233902880.1">
    <property type="nucleotide sequence ID" value="NZ_CP036264.1"/>
</dbReference>
<dbReference type="InterPro" id="IPR036515">
    <property type="entry name" value="Transposase_17_sf"/>
</dbReference>
<dbReference type="AlphaFoldDB" id="A0A5B9MF16"/>
<dbReference type="Gene3D" id="3.30.70.1290">
    <property type="entry name" value="Transposase IS200-like"/>
    <property type="match status" value="1"/>
</dbReference>
<dbReference type="EMBL" id="CP036264">
    <property type="protein sequence ID" value="QEF99872.1"/>
    <property type="molecule type" value="Genomic_DNA"/>
</dbReference>
<keyword evidence="2" id="KW-1185">Reference proteome</keyword>
<protein>
    <recommendedName>
        <fullName evidence="3">Transposase IS200-like domain-containing protein</fullName>
    </recommendedName>
</protein>
<dbReference type="KEGG" id="smam:Mal15_39390"/>
<dbReference type="GO" id="GO:0006313">
    <property type="term" value="P:DNA transposition"/>
    <property type="evidence" value="ECO:0007669"/>
    <property type="project" value="InterPro"/>
</dbReference>